<dbReference type="EMBL" id="BPLR01002980">
    <property type="protein sequence ID" value="GIX79854.1"/>
    <property type="molecule type" value="Genomic_DNA"/>
</dbReference>
<organism evidence="2 3">
    <name type="scientific">Caerostris extrusa</name>
    <name type="common">Bark spider</name>
    <name type="synonym">Caerostris bankana</name>
    <dbReference type="NCBI Taxonomy" id="172846"/>
    <lineage>
        <taxon>Eukaryota</taxon>
        <taxon>Metazoa</taxon>
        <taxon>Ecdysozoa</taxon>
        <taxon>Arthropoda</taxon>
        <taxon>Chelicerata</taxon>
        <taxon>Arachnida</taxon>
        <taxon>Araneae</taxon>
        <taxon>Araneomorphae</taxon>
        <taxon>Entelegynae</taxon>
        <taxon>Araneoidea</taxon>
        <taxon>Araneidae</taxon>
        <taxon>Caerostris</taxon>
    </lineage>
</organism>
<proteinExistence type="predicted"/>
<dbReference type="AlphaFoldDB" id="A0AAV4N569"/>
<protein>
    <submittedName>
        <fullName evidence="2">Uncharacterized protein</fullName>
    </submittedName>
</protein>
<accession>A0AAV4N569</accession>
<sequence length="133" mass="15450">MPSTQQKLKVIKEIDERLEYETRQALLDEIKEVTPKTGTESTSEGFKAETIYSEQIKLDERRRREDAVNRRQIEISTDEPDSVEKFPFLNSQKVHDAFRPKIFDPSLRPPQTLTVSEVDKKPMVGTDESQQKV</sequence>
<feature type="region of interest" description="Disordered" evidence="1">
    <location>
        <begin position="100"/>
        <end position="133"/>
    </location>
</feature>
<dbReference type="Proteomes" id="UP001054945">
    <property type="component" value="Unassembled WGS sequence"/>
</dbReference>
<evidence type="ECO:0000313" key="3">
    <source>
        <dbReference type="Proteomes" id="UP001054945"/>
    </source>
</evidence>
<comment type="caution">
    <text evidence="2">The sequence shown here is derived from an EMBL/GenBank/DDBJ whole genome shotgun (WGS) entry which is preliminary data.</text>
</comment>
<evidence type="ECO:0000313" key="2">
    <source>
        <dbReference type="EMBL" id="GIX79854.1"/>
    </source>
</evidence>
<reference evidence="2 3" key="1">
    <citation type="submission" date="2021-06" db="EMBL/GenBank/DDBJ databases">
        <title>Caerostris extrusa draft genome.</title>
        <authorList>
            <person name="Kono N."/>
            <person name="Arakawa K."/>
        </authorList>
    </citation>
    <scope>NUCLEOTIDE SEQUENCE [LARGE SCALE GENOMIC DNA]</scope>
</reference>
<keyword evidence="3" id="KW-1185">Reference proteome</keyword>
<name>A0AAV4N569_CAEEX</name>
<gene>
    <name evidence="2" type="ORF">CEXT_439931</name>
</gene>
<evidence type="ECO:0000256" key="1">
    <source>
        <dbReference type="SAM" id="MobiDB-lite"/>
    </source>
</evidence>